<dbReference type="PROSITE" id="PS51698">
    <property type="entry name" value="U_BOX"/>
    <property type="match status" value="1"/>
</dbReference>
<dbReference type="SUPFAM" id="SSF56112">
    <property type="entry name" value="Protein kinase-like (PK-like)"/>
    <property type="match status" value="1"/>
</dbReference>
<keyword evidence="12" id="KW-1185">Reference proteome</keyword>
<keyword evidence="5" id="KW-0808">Transferase</keyword>
<evidence type="ECO:0000313" key="12">
    <source>
        <dbReference type="Proteomes" id="UP001174677"/>
    </source>
</evidence>
<accession>A0ABQ9KIV5</accession>
<evidence type="ECO:0000259" key="10">
    <source>
        <dbReference type="PROSITE" id="PS51698"/>
    </source>
</evidence>
<dbReference type="InterPro" id="IPR014729">
    <property type="entry name" value="Rossmann-like_a/b/a_fold"/>
</dbReference>
<dbReference type="Gene3D" id="3.30.40.10">
    <property type="entry name" value="Zinc/RING finger domain, C3HC4 (zinc finger)"/>
    <property type="match status" value="1"/>
</dbReference>
<protein>
    <recommendedName>
        <fullName evidence="4">RING-type E3 ubiquitin transferase</fullName>
        <ecNumber evidence="4">2.3.2.27</ecNumber>
    </recommendedName>
</protein>
<dbReference type="Gene3D" id="3.40.50.620">
    <property type="entry name" value="HUPs"/>
    <property type="match status" value="1"/>
</dbReference>
<dbReference type="CDD" id="cd01989">
    <property type="entry name" value="USP_STK_Ubox_N"/>
    <property type="match status" value="1"/>
</dbReference>
<proteinExistence type="predicted"/>
<keyword evidence="7" id="KW-0067">ATP-binding</keyword>
<dbReference type="InterPro" id="IPR003613">
    <property type="entry name" value="Ubox_domain"/>
</dbReference>
<dbReference type="EMBL" id="JARPOI010000017">
    <property type="protein sequence ID" value="KAJ9139872.1"/>
    <property type="molecule type" value="Genomic_DNA"/>
</dbReference>
<comment type="catalytic activity">
    <reaction evidence="1">
        <text>S-ubiquitinyl-[E2 ubiquitin-conjugating enzyme]-L-cysteine + [acceptor protein]-L-lysine = [E2 ubiquitin-conjugating enzyme]-L-cysteine + N(6)-ubiquitinyl-[acceptor protein]-L-lysine.</text>
        <dbReference type="EC" id="2.3.2.27"/>
    </reaction>
</comment>
<comment type="pathway">
    <text evidence="3">Protein modification; protein ubiquitination.</text>
</comment>
<reference evidence="11" key="1">
    <citation type="journal article" date="2023" name="Plant Biotechnol. J.">
        <title>Chromosome-level wild Hevea brasiliensis genome provides new tools for genomic-assisted breeding and valuable loci to elevate rubber yield.</title>
        <authorList>
            <person name="Cheng H."/>
            <person name="Song X."/>
            <person name="Hu Y."/>
            <person name="Wu T."/>
            <person name="Yang Q."/>
            <person name="An Z."/>
            <person name="Feng S."/>
            <person name="Deng Z."/>
            <person name="Wu W."/>
            <person name="Zeng X."/>
            <person name="Tu M."/>
            <person name="Wang X."/>
            <person name="Huang H."/>
        </authorList>
    </citation>
    <scope>NUCLEOTIDE SEQUENCE</scope>
    <source>
        <strain evidence="11">MT/VB/25A 57/8</strain>
    </source>
</reference>
<feature type="domain" description="U-box" evidence="10">
    <location>
        <begin position="722"/>
        <end position="793"/>
    </location>
</feature>
<evidence type="ECO:0000256" key="3">
    <source>
        <dbReference type="ARBA" id="ARBA00004906"/>
    </source>
</evidence>
<evidence type="ECO:0000256" key="6">
    <source>
        <dbReference type="ARBA" id="ARBA00022786"/>
    </source>
</evidence>
<dbReference type="InterPro" id="IPR051348">
    <property type="entry name" value="U-box_ubiquitin_ligases"/>
</dbReference>
<dbReference type="Gene3D" id="3.30.200.20">
    <property type="entry name" value="Phosphorylase Kinase, domain 1"/>
    <property type="match status" value="1"/>
</dbReference>
<evidence type="ECO:0000256" key="5">
    <source>
        <dbReference type="ARBA" id="ARBA00022679"/>
    </source>
</evidence>
<dbReference type="SUPFAM" id="SSF52402">
    <property type="entry name" value="Adenine nucleotide alpha hydrolases-like"/>
    <property type="match status" value="1"/>
</dbReference>
<dbReference type="InterPro" id="IPR017441">
    <property type="entry name" value="Protein_kinase_ATP_BS"/>
</dbReference>
<dbReference type="PANTHER" id="PTHR45647">
    <property type="entry name" value="OS02G0152300 PROTEIN"/>
    <property type="match status" value="1"/>
</dbReference>
<evidence type="ECO:0000256" key="4">
    <source>
        <dbReference type="ARBA" id="ARBA00012483"/>
    </source>
</evidence>
<dbReference type="Proteomes" id="UP001174677">
    <property type="component" value="Chromosome 17"/>
</dbReference>
<keyword evidence="8" id="KW-0175">Coiled coil</keyword>
<dbReference type="PANTHER" id="PTHR45647:SF22">
    <property type="entry name" value="U-BOX DOMAIN-CONTAINING PROTEIN 32"/>
    <property type="match status" value="1"/>
</dbReference>
<feature type="binding site" evidence="7">
    <location>
        <position position="464"/>
    </location>
    <ligand>
        <name>ATP</name>
        <dbReference type="ChEBI" id="CHEBI:30616"/>
    </ligand>
</feature>
<comment type="caution">
    <text evidence="11">The sequence shown here is derived from an EMBL/GenBank/DDBJ whole genome shotgun (WGS) entry which is preliminary data.</text>
</comment>
<dbReference type="Pfam" id="PF07714">
    <property type="entry name" value="PK_Tyr_Ser-Thr"/>
    <property type="match status" value="1"/>
</dbReference>
<dbReference type="Pfam" id="PF04564">
    <property type="entry name" value="U-box"/>
    <property type="match status" value="1"/>
</dbReference>
<name>A0ABQ9KIV5_HEVBR</name>
<dbReference type="PROSITE" id="PS00107">
    <property type="entry name" value="PROTEIN_KINASE_ATP"/>
    <property type="match status" value="1"/>
</dbReference>
<dbReference type="PROSITE" id="PS50011">
    <property type="entry name" value="PROTEIN_KINASE_DOM"/>
    <property type="match status" value="1"/>
</dbReference>
<keyword evidence="7" id="KW-0547">Nucleotide-binding</keyword>
<dbReference type="InterPro" id="IPR001245">
    <property type="entry name" value="Ser-Thr/Tyr_kinase_cat_dom"/>
</dbReference>
<evidence type="ECO:0000313" key="11">
    <source>
        <dbReference type="EMBL" id="KAJ9139872.1"/>
    </source>
</evidence>
<dbReference type="CDD" id="cd16655">
    <property type="entry name" value="RING-Ubox_WDSUB1-like"/>
    <property type="match status" value="1"/>
</dbReference>
<feature type="domain" description="Protein kinase" evidence="9">
    <location>
        <begin position="437"/>
        <end position="704"/>
    </location>
</feature>
<dbReference type="InterPro" id="IPR000719">
    <property type="entry name" value="Prot_kinase_dom"/>
</dbReference>
<evidence type="ECO:0000256" key="8">
    <source>
        <dbReference type="SAM" id="Coils"/>
    </source>
</evidence>
<dbReference type="Gene3D" id="1.10.510.10">
    <property type="entry name" value="Transferase(Phosphotransferase) domain 1"/>
    <property type="match status" value="1"/>
</dbReference>
<keyword evidence="6" id="KW-0833">Ubl conjugation pathway</keyword>
<dbReference type="SMART" id="SM00504">
    <property type="entry name" value="Ubox"/>
    <property type="match status" value="1"/>
</dbReference>
<dbReference type="InterPro" id="IPR011009">
    <property type="entry name" value="Kinase-like_dom_sf"/>
</dbReference>
<dbReference type="SUPFAM" id="SSF57850">
    <property type="entry name" value="RING/U-box"/>
    <property type="match status" value="1"/>
</dbReference>
<evidence type="ECO:0000256" key="7">
    <source>
        <dbReference type="PROSITE-ProRule" id="PRU10141"/>
    </source>
</evidence>
<sequence>MGSIDGIVEQGAYDVEDTIFVAVGKNVEKSKTTLFWAVQSFAGKNICVLHVQRPANAVSLTDRKLAVTKPQQDTFSAFHELEKKKMLDVLNQYCLILAQEGVRADKVWIEMDNIEKGIVEIIARYNIRWLVMGAAADKYYSKKLEGIKSKKAMFVHQHAPISCHIWFVCKGCLIYTRDGRKDRLLLTNSDSGIEQSEHLRLGSYEQTHRSLDADDFKGILEGFNYQCTVNSSQSSNIALSTSKMMPFLADELLQEENSQGLTTENASHRLELAILDAKDSKQKAFGEAVKRWKEEDDAMEAKCKAKALENLCIKEMSLRKEMEGVLAREKQEIERTKNQRNEFMKELQVVQEQKSELESQLAESNCNVKDLEEKIISAVELLISFKERRDAARKEYESAIREVNRLKKLSKMEAGSFCRSEILEFSFMEINQATQEFDPSWRIGEGRYGNVYKGILRHVHVAIKMLPSYGSQSQLDFQNGVEILSRVRHPHLITLIGTCLESRSLVYEYVRNGSLEDCLECKNKRFPLPWQTRICIATEICSALIFLHSNKPCIIHGNLKPSKVLLDANSVSKINDFGISYLISRGKMGHTIPMYNDSKTNFTSVYTDPQYLETGTLTPESDIYSFGIILLRLLTGRPVSGLVKDVKCALEKENVRALLDCSSGDWPAGQAELLARLALNCCENNRLNRPDLVSDIWSVLEPLRVSCIDSACCRSSKELHRRIPSHFVCPIFQEVMKDPQIAADGFTYDAEAIRGWLRSGHNTSPMTNLKLAHCSLLPNHALHQAIQEWQQRW</sequence>
<dbReference type="EC" id="2.3.2.27" evidence="4"/>
<dbReference type="InterPro" id="IPR013083">
    <property type="entry name" value="Znf_RING/FYVE/PHD"/>
</dbReference>
<organism evidence="11 12">
    <name type="scientific">Hevea brasiliensis</name>
    <name type="common">Para rubber tree</name>
    <name type="synonym">Siphonia brasiliensis</name>
    <dbReference type="NCBI Taxonomy" id="3981"/>
    <lineage>
        <taxon>Eukaryota</taxon>
        <taxon>Viridiplantae</taxon>
        <taxon>Streptophyta</taxon>
        <taxon>Embryophyta</taxon>
        <taxon>Tracheophyta</taxon>
        <taxon>Spermatophyta</taxon>
        <taxon>Magnoliopsida</taxon>
        <taxon>eudicotyledons</taxon>
        <taxon>Gunneridae</taxon>
        <taxon>Pentapetalae</taxon>
        <taxon>rosids</taxon>
        <taxon>fabids</taxon>
        <taxon>Malpighiales</taxon>
        <taxon>Euphorbiaceae</taxon>
        <taxon>Crotonoideae</taxon>
        <taxon>Micrandreae</taxon>
        <taxon>Hevea</taxon>
    </lineage>
</organism>
<gene>
    <name evidence="11" type="ORF">P3X46_030566</name>
</gene>
<evidence type="ECO:0000256" key="2">
    <source>
        <dbReference type="ARBA" id="ARBA00003861"/>
    </source>
</evidence>
<feature type="coiled-coil region" evidence="8">
    <location>
        <begin position="319"/>
        <end position="409"/>
    </location>
</feature>
<evidence type="ECO:0000259" key="9">
    <source>
        <dbReference type="PROSITE" id="PS50011"/>
    </source>
</evidence>
<comment type="function">
    <text evidence="2">Functions as an E3 ubiquitin ligase.</text>
</comment>
<evidence type="ECO:0000256" key="1">
    <source>
        <dbReference type="ARBA" id="ARBA00000900"/>
    </source>
</evidence>